<dbReference type="PROSITE" id="PS50994">
    <property type="entry name" value="INTEGRASE"/>
    <property type="match status" value="1"/>
</dbReference>
<dbReference type="InterPro" id="IPR036397">
    <property type="entry name" value="RNaseH_sf"/>
</dbReference>
<feature type="domain" description="Integrase catalytic" evidence="1">
    <location>
        <begin position="1"/>
        <end position="79"/>
    </location>
</feature>
<dbReference type="GO" id="GO:0003676">
    <property type="term" value="F:nucleic acid binding"/>
    <property type="evidence" value="ECO:0007669"/>
    <property type="project" value="InterPro"/>
</dbReference>
<dbReference type="OMA" id="PYAFFAY"/>
<accession>A0A915JZY3</accession>
<dbReference type="PANTHER" id="PTHR37984:SF5">
    <property type="entry name" value="PROTEIN NYNRIN-LIKE"/>
    <property type="match status" value="1"/>
</dbReference>
<keyword evidence="2" id="KW-1185">Reference proteome</keyword>
<reference evidence="3" key="1">
    <citation type="submission" date="2022-11" db="UniProtKB">
        <authorList>
            <consortium name="WormBaseParasite"/>
        </authorList>
    </citation>
    <scope>IDENTIFICATION</scope>
</reference>
<dbReference type="InterPro" id="IPR012337">
    <property type="entry name" value="RNaseH-like_sf"/>
</dbReference>
<evidence type="ECO:0000313" key="3">
    <source>
        <dbReference type="WBParaSite" id="nRc.2.0.1.t31520-RA"/>
    </source>
</evidence>
<name>A0A915JZY3_ROMCU</name>
<proteinExistence type="predicted"/>
<dbReference type="Gene3D" id="3.30.420.10">
    <property type="entry name" value="Ribonuclease H-like superfamily/Ribonuclease H"/>
    <property type="match status" value="1"/>
</dbReference>
<dbReference type="Proteomes" id="UP000887565">
    <property type="component" value="Unplaced"/>
</dbReference>
<evidence type="ECO:0000259" key="1">
    <source>
        <dbReference type="PROSITE" id="PS50994"/>
    </source>
</evidence>
<dbReference type="InterPro" id="IPR050951">
    <property type="entry name" value="Retrovirus_Pol_polyprotein"/>
</dbReference>
<sequence length="151" mass="17831">MQELCEILKIPKVKTTAYHLQCNKMVEHFNQTLIPQLKKYTTNDPDNWECFFPYAFFAYNATRHTTTHHSPFSLLQGYEPCITFNYDWVCHLTLPLNYDAYQHILTLAQLKMYESIKTNLNKAADASKKYFDQKAHKFKININDLVLLTKT</sequence>
<evidence type="ECO:0000313" key="2">
    <source>
        <dbReference type="Proteomes" id="UP000887565"/>
    </source>
</evidence>
<dbReference type="AlphaFoldDB" id="A0A915JZY3"/>
<dbReference type="WBParaSite" id="nRc.2.0.1.t31520-RA">
    <property type="protein sequence ID" value="nRc.2.0.1.t31520-RA"/>
    <property type="gene ID" value="nRc.2.0.1.g31520"/>
</dbReference>
<dbReference type="InterPro" id="IPR001584">
    <property type="entry name" value="Integrase_cat-core"/>
</dbReference>
<organism evidence="2 3">
    <name type="scientific">Romanomermis culicivorax</name>
    <name type="common">Nematode worm</name>
    <dbReference type="NCBI Taxonomy" id="13658"/>
    <lineage>
        <taxon>Eukaryota</taxon>
        <taxon>Metazoa</taxon>
        <taxon>Ecdysozoa</taxon>
        <taxon>Nematoda</taxon>
        <taxon>Enoplea</taxon>
        <taxon>Dorylaimia</taxon>
        <taxon>Mermithida</taxon>
        <taxon>Mermithoidea</taxon>
        <taxon>Mermithidae</taxon>
        <taxon>Romanomermis</taxon>
    </lineage>
</organism>
<dbReference type="SUPFAM" id="SSF53098">
    <property type="entry name" value="Ribonuclease H-like"/>
    <property type="match status" value="1"/>
</dbReference>
<protein>
    <submittedName>
        <fullName evidence="3">Integrase catalytic domain-containing protein</fullName>
    </submittedName>
</protein>
<dbReference type="GO" id="GO:0015074">
    <property type="term" value="P:DNA integration"/>
    <property type="evidence" value="ECO:0007669"/>
    <property type="project" value="InterPro"/>
</dbReference>
<dbReference type="PANTHER" id="PTHR37984">
    <property type="entry name" value="PROTEIN CBG26694"/>
    <property type="match status" value="1"/>
</dbReference>